<keyword evidence="1" id="KW-0479">Metal-binding</keyword>
<dbReference type="GO" id="GO:0003676">
    <property type="term" value="F:nucleic acid binding"/>
    <property type="evidence" value="ECO:0007669"/>
    <property type="project" value="InterPro"/>
</dbReference>
<sequence length="256" mass="28595">MLFPTLKSISDRWNDYSQDDIKVSSCSLVFLIIVFSIAVALSSVMSCGGSLGETKETTDNRSPSLCYKCGEGGHFAHECTTGTASSSLYYKCGGHFARQCTTGTAASSLCYKCGEGEHFAHECSSAMVGKRNRESSTPNLRSRLENKDLLGYKSAPHDNGKSRCKRKKIQFEEKGFNTPREEKKRGGWITEDPGDFSYRKSTRNHWNSPSTPSNQGCYNGHILGSQSSKPKNFHRFSASRFSNLGNDEPRRTYNWW</sequence>
<dbReference type="GO" id="GO:0008270">
    <property type="term" value="F:zinc ion binding"/>
    <property type="evidence" value="ECO:0007669"/>
    <property type="project" value="UniProtKB-KW"/>
</dbReference>
<keyword evidence="1" id="KW-0863">Zinc-finger</keyword>
<dbReference type="SMART" id="SM00343">
    <property type="entry name" value="ZnF_C2HC"/>
    <property type="match status" value="3"/>
</dbReference>
<dbReference type="Proteomes" id="UP000593573">
    <property type="component" value="Unassembled WGS sequence"/>
</dbReference>
<dbReference type="PANTHER" id="PTHR46978:SF1">
    <property type="entry name" value="ZINC KNUCKLE (CCHC-TYPE) FAMILY PROTEIN"/>
    <property type="match status" value="1"/>
</dbReference>
<dbReference type="OrthoDB" id="427960at2759"/>
<organism evidence="5 6">
    <name type="scientific">Gossypium klotzschianum</name>
    <dbReference type="NCBI Taxonomy" id="34286"/>
    <lineage>
        <taxon>Eukaryota</taxon>
        <taxon>Viridiplantae</taxon>
        <taxon>Streptophyta</taxon>
        <taxon>Embryophyta</taxon>
        <taxon>Tracheophyta</taxon>
        <taxon>Spermatophyta</taxon>
        <taxon>Magnoliopsida</taxon>
        <taxon>eudicotyledons</taxon>
        <taxon>Gunneridae</taxon>
        <taxon>Pentapetalae</taxon>
        <taxon>rosids</taxon>
        <taxon>malvids</taxon>
        <taxon>Malvales</taxon>
        <taxon>Malvaceae</taxon>
        <taxon>Malvoideae</taxon>
        <taxon>Gossypium</taxon>
    </lineage>
</organism>
<evidence type="ECO:0000256" key="3">
    <source>
        <dbReference type="SAM" id="Phobius"/>
    </source>
</evidence>
<feature type="domain" description="CCHC-type" evidence="4">
    <location>
        <begin position="66"/>
        <end position="79"/>
    </location>
</feature>
<feature type="compositionally biased region" description="Basic and acidic residues" evidence="2">
    <location>
        <begin position="142"/>
        <end position="161"/>
    </location>
</feature>
<feature type="transmembrane region" description="Helical" evidence="3">
    <location>
        <begin position="21"/>
        <end position="41"/>
    </location>
</feature>
<protein>
    <recommendedName>
        <fullName evidence="4">CCHC-type domain-containing protein</fullName>
    </recommendedName>
</protein>
<evidence type="ECO:0000313" key="5">
    <source>
        <dbReference type="EMBL" id="MBA0662293.1"/>
    </source>
</evidence>
<dbReference type="InterPro" id="IPR001878">
    <property type="entry name" value="Znf_CCHC"/>
</dbReference>
<dbReference type="Gene3D" id="4.10.60.10">
    <property type="entry name" value="Zinc finger, CCHC-type"/>
    <property type="match status" value="2"/>
</dbReference>
<dbReference type="AlphaFoldDB" id="A0A7J8VI59"/>
<feature type="compositionally biased region" description="Basic and acidic residues" evidence="2">
    <location>
        <begin position="169"/>
        <end position="185"/>
    </location>
</feature>
<evidence type="ECO:0000313" key="6">
    <source>
        <dbReference type="Proteomes" id="UP000593573"/>
    </source>
</evidence>
<gene>
    <name evidence="5" type="ORF">Goklo_006451</name>
</gene>
<reference evidence="5 6" key="1">
    <citation type="journal article" date="2019" name="Genome Biol. Evol.">
        <title>Insights into the evolution of the New World diploid cottons (Gossypium, subgenus Houzingenia) based on genome sequencing.</title>
        <authorList>
            <person name="Grover C.E."/>
            <person name="Arick M.A. 2nd"/>
            <person name="Thrash A."/>
            <person name="Conover J.L."/>
            <person name="Sanders W.S."/>
            <person name="Peterson D.G."/>
            <person name="Frelichowski J.E."/>
            <person name="Scheffler J.A."/>
            <person name="Scheffler B.E."/>
            <person name="Wendel J.F."/>
        </authorList>
    </citation>
    <scope>NUCLEOTIDE SEQUENCE [LARGE SCALE GENOMIC DNA]</scope>
    <source>
        <strain evidence="5">57</strain>
        <tissue evidence="5">Leaf</tissue>
    </source>
</reference>
<dbReference type="EMBL" id="JABFAB010000010">
    <property type="protein sequence ID" value="MBA0662293.1"/>
    <property type="molecule type" value="Genomic_DNA"/>
</dbReference>
<dbReference type="SUPFAM" id="SSF57756">
    <property type="entry name" value="Retrovirus zinc finger-like domains"/>
    <property type="match status" value="1"/>
</dbReference>
<proteinExistence type="predicted"/>
<dbReference type="PANTHER" id="PTHR46978">
    <property type="entry name" value="ZINC KNUCKLE (CCHC-TYPE) FAMILY PROTEIN"/>
    <property type="match status" value="1"/>
</dbReference>
<evidence type="ECO:0000259" key="4">
    <source>
        <dbReference type="PROSITE" id="PS50158"/>
    </source>
</evidence>
<keyword evidence="3" id="KW-1133">Transmembrane helix</keyword>
<evidence type="ECO:0000256" key="2">
    <source>
        <dbReference type="SAM" id="MobiDB-lite"/>
    </source>
</evidence>
<dbReference type="PROSITE" id="PS50158">
    <property type="entry name" value="ZF_CCHC"/>
    <property type="match status" value="2"/>
</dbReference>
<dbReference type="Pfam" id="PF00098">
    <property type="entry name" value="zf-CCHC"/>
    <property type="match status" value="2"/>
</dbReference>
<comment type="caution">
    <text evidence="5">The sequence shown here is derived from an EMBL/GenBank/DDBJ whole genome shotgun (WGS) entry which is preliminary data.</text>
</comment>
<evidence type="ECO:0000256" key="1">
    <source>
        <dbReference type="PROSITE-ProRule" id="PRU00047"/>
    </source>
</evidence>
<dbReference type="InterPro" id="IPR036875">
    <property type="entry name" value="Znf_CCHC_sf"/>
</dbReference>
<keyword evidence="3" id="KW-0472">Membrane</keyword>
<keyword evidence="1" id="KW-0862">Zinc</keyword>
<keyword evidence="6" id="KW-1185">Reference proteome</keyword>
<name>A0A7J8VI59_9ROSI</name>
<accession>A0A7J8VI59</accession>
<feature type="region of interest" description="Disordered" evidence="2">
    <location>
        <begin position="130"/>
        <end position="194"/>
    </location>
</feature>
<keyword evidence="3" id="KW-0812">Transmembrane</keyword>
<feature type="domain" description="CCHC-type" evidence="4">
    <location>
        <begin position="110"/>
        <end position="123"/>
    </location>
</feature>